<proteinExistence type="predicted"/>
<evidence type="ECO:0000313" key="4">
    <source>
        <dbReference type="Proteomes" id="UP001338125"/>
    </source>
</evidence>
<dbReference type="Proteomes" id="UP001338125">
    <property type="component" value="Unassembled WGS sequence"/>
</dbReference>
<dbReference type="EMBL" id="JAVFKD010000016">
    <property type="protein sequence ID" value="KAK5987888.1"/>
    <property type="molecule type" value="Genomic_DNA"/>
</dbReference>
<evidence type="ECO:0000313" key="3">
    <source>
        <dbReference type="EMBL" id="KAK5987888.1"/>
    </source>
</evidence>
<comment type="caution">
    <text evidence="3">The sequence shown here is derived from an EMBL/GenBank/DDBJ whole genome shotgun (WGS) entry which is preliminary data.</text>
</comment>
<feature type="compositionally biased region" description="Polar residues" evidence="2">
    <location>
        <begin position="171"/>
        <end position="183"/>
    </location>
</feature>
<evidence type="ECO:0000256" key="2">
    <source>
        <dbReference type="SAM" id="MobiDB-lite"/>
    </source>
</evidence>
<keyword evidence="1" id="KW-0175">Coiled coil</keyword>
<feature type="region of interest" description="Disordered" evidence="2">
    <location>
        <begin position="257"/>
        <end position="277"/>
    </location>
</feature>
<feature type="region of interest" description="Disordered" evidence="2">
    <location>
        <begin position="117"/>
        <end position="200"/>
    </location>
</feature>
<feature type="coiled-coil region" evidence="1">
    <location>
        <begin position="220"/>
        <end position="247"/>
    </location>
</feature>
<name>A0ABR0S6U7_9HYPO</name>
<protein>
    <submittedName>
        <fullName evidence="3">Uncharacterized protein</fullName>
    </submittedName>
</protein>
<organism evidence="3 4">
    <name type="scientific">Cladobotryum mycophilum</name>
    <dbReference type="NCBI Taxonomy" id="491253"/>
    <lineage>
        <taxon>Eukaryota</taxon>
        <taxon>Fungi</taxon>
        <taxon>Dikarya</taxon>
        <taxon>Ascomycota</taxon>
        <taxon>Pezizomycotina</taxon>
        <taxon>Sordariomycetes</taxon>
        <taxon>Hypocreomycetidae</taxon>
        <taxon>Hypocreales</taxon>
        <taxon>Hypocreaceae</taxon>
        <taxon>Cladobotryum</taxon>
    </lineage>
</organism>
<sequence length="277" mass="31547">MSDPVQFPEIVKGNNPTQAPIWARIRDRAWQYLDEEIRKQVLKYLHLAKITVNTRHISVHTLNTYATKKGSAEPGICVILQSMWGAEVCRTRPWWPEYEKLAFVSELPKDMAPDVGFLPAGNKRSRGRAAKRPSGANPEAEAEMPPRRSTRGQSIVTPEEPKKRIRIKLRTPTNQGIQAATETESADSPVESVHDQPENMDENSFVSSTALPQMNSQRQMADERLARQVIEAKVHELEKERDEVRRSGEAYATHLEQVSEGLAARQSRWRPLSERHR</sequence>
<keyword evidence="4" id="KW-1185">Reference proteome</keyword>
<evidence type="ECO:0000256" key="1">
    <source>
        <dbReference type="SAM" id="Coils"/>
    </source>
</evidence>
<gene>
    <name evidence="3" type="ORF">PT974_12023</name>
</gene>
<accession>A0ABR0S6U7</accession>
<reference evidence="3 4" key="1">
    <citation type="submission" date="2024-01" db="EMBL/GenBank/DDBJ databases">
        <title>Complete genome of Cladobotryum mycophilum ATHUM6906.</title>
        <authorList>
            <person name="Christinaki A.C."/>
            <person name="Myridakis A.I."/>
            <person name="Kouvelis V.N."/>
        </authorList>
    </citation>
    <scope>NUCLEOTIDE SEQUENCE [LARGE SCALE GENOMIC DNA]</scope>
    <source>
        <strain evidence="3 4">ATHUM6906</strain>
    </source>
</reference>